<accession>A0AAU7VJI0</accession>
<feature type="transmembrane region" description="Helical" evidence="1">
    <location>
        <begin position="44"/>
        <end position="68"/>
    </location>
</feature>
<proteinExistence type="predicted"/>
<feature type="transmembrane region" description="Helical" evidence="1">
    <location>
        <begin position="111"/>
        <end position="131"/>
    </location>
</feature>
<protein>
    <recommendedName>
        <fullName evidence="3">DUF5673 domain-containing protein</fullName>
    </recommendedName>
</protein>
<organism evidence="2">
    <name type="scientific">Proteinivorax tanatarense</name>
    <dbReference type="NCBI Taxonomy" id="1260629"/>
    <lineage>
        <taxon>Bacteria</taxon>
        <taxon>Bacillati</taxon>
        <taxon>Bacillota</taxon>
        <taxon>Clostridia</taxon>
        <taxon>Eubacteriales</taxon>
        <taxon>Proteinivoracaceae</taxon>
        <taxon>Proteinivorax</taxon>
    </lineage>
</organism>
<sequence>MTLLYLIVFAIWGIVLFKIVRNKIARKHIVAKEVPLQDDSDQKIFFVLGLCILFLGLGFAFYLVFSIYNVLEGEYVESFLQVLDIEYMNELEEQLFDKNREKYLKVRRFNAFYEGFLMGFAALAQYIYWAYSKIEKSCVTEEAVIDGSEYIKLEKIQSFRFQQTIDEGIVKLKIYQNSLLKNEKLAVEILVSQKDENCIRQLFHRYRISE</sequence>
<reference evidence="2" key="1">
    <citation type="journal article" date="2013" name="Extremophiles">
        <title>Proteinivorax tanatarense gen. nov., sp. nov., an anaerobic, haloalkaliphilic, proteolytic bacterium isolated from a decaying algal bloom, and proposal of Proteinivoraceae fam. nov.</title>
        <authorList>
            <person name="Kevbrin V."/>
            <person name="Boltyanskaya Y."/>
            <person name="Zhilina T."/>
            <person name="Kolganova T."/>
            <person name="Lavrentjeva E."/>
            <person name="Kuznetsov B."/>
        </authorList>
    </citation>
    <scope>NUCLEOTIDE SEQUENCE</scope>
    <source>
        <strain evidence="2">Z-910T</strain>
    </source>
</reference>
<evidence type="ECO:0008006" key="3">
    <source>
        <dbReference type="Google" id="ProtNLM"/>
    </source>
</evidence>
<evidence type="ECO:0000313" key="2">
    <source>
        <dbReference type="EMBL" id="XBX74275.1"/>
    </source>
</evidence>
<dbReference type="AlphaFoldDB" id="A0AAU7VJI0"/>
<keyword evidence="1" id="KW-0812">Transmembrane</keyword>
<reference evidence="2" key="2">
    <citation type="submission" date="2024-06" db="EMBL/GenBank/DDBJ databases">
        <authorList>
            <person name="Petrova K.O."/>
            <person name="Toshchakov S.V."/>
            <person name="Boltjanskaja Y.V."/>
            <person name="Kevbrin V."/>
        </authorList>
    </citation>
    <scope>NUCLEOTIDE SEQUENCE</scope>
    <source>
        <strain evidence="2">Z-910T</strain>
    </source>
</reference>
<dbReference type="EMBL" id="CP158367">
    <property type="protein sequence ID" value="XBX74275.1"/>
    <property type="molecule type" value="Genomic_DNA"/>
</dbReference>
<gene>
    <name evidence="2" type="ORF">PRVXT_002306</name>
</gene>
<dbReference type="RefSeq" id="WP_350343029.1">
    <property type="nucleotide sequence ID" value="NZ_CP158367.1"/>
</dbReference>
<keyword evidence="1" id="KW-0472">Membrane</keyword>
<name>A0AAU7VJI0_9FIRM</name>
<keyword evidence="1" id="KW-1133">Transmembrane helix</keyword>
<evidence type="ECO:0000256" key="1">
    <source>
        <dbReference type="SAM" id="Phobius"/>
    </source>
</evidence>
<feature type="transmembrane region" description="Helical" evidence="1">
    <location>
        <begin position="6"/>
        <end position="24"/>
    </location>
</feature>